<organism evidence="3 4">
    <name type="scientific">Hebeloma cylindrosporum</name>
    <dbReference type="NCBI Taxonomy" id="76867"/>
    <lineage>
        <taxon>Eukaryota</taxon>
        <taxon>Fungi</taxon>
        <taxon>Dikarya</taxon>
        <taxon>Basidiomycota</taxon>
        <taxon>Agaricomycotina</taxon>
        <taxon>Agaricomycetes</taxon>
        <taxon>Agaricomycetidae</taxon>
        <taxon>Agaricales</taxon>
        <taxon>Agaricineae</taxon>
        <taxon>Hymenogastraceae</taxon>
        <taxon>Hebeloma</taxon>
    </lineage>
</organism>
<evidence type="ECO:0000256" key="1">
    <source>
        <dbReference type="SAM" id="MobiDB-lite"/>
    </source>
</evidence>
<name>A0A0C2Z4V2_HEBCY</name>
<gene>
    <name evidence="3" type="ORF">M413DRAFT_22753</name>
</gene>
<feature type="region of interest" description="Disordered" evidence="1">
    <location>
        <begin position="135"/>
        <end position="162"/>
    </location>
</feature>
<dbReference type="PANTHER" id="PTHR37848">
    <property type="entry name" value="EXPRESSED PROTEIN"/>
    <property type="match status" value="1"/>
</dbReference>
<dbReference type="HOGENOM" id="CLU_034128_1_0_1"/>
<evidence type="ECO:0000313" key="3">
    <source>
        <dbReference type="EMBL" id="KIM48227.1"/>
    </source>
</evidence>
<evidence type="ECO:0000313" key="4">
    <source>
        <dbReference type="Proteomes" id="UP000053424"/>
    </source>
</evidence>
<reference evidence="4" key="2">
    <citation type="submission" date="2015-01" db="EMBL/GenBank/DDBJ databases">
        <title>Evolutionary Origins and Diversification of the Mycorrhizal Mutualists.</title>
        <authorList>
            <consortium name="DOE Joint Genome Institute"/>
            <consortium name="Mycorrhizal Genomics Consortium"/>
            <person name="Kohler A."/>
            <person name="Kuo A."/>
            <person name="Nagy L.G."/>
            <person name="Floudas D."/>
            <person name="Copeland A."/>
            <person name="Barry K.W."/>
            <person name="Cichocki N."/>
            <person name="Veneault-Fourrey C."/>
            <person name="LaButti K."/>
            <person name="Lindquist E.A."/>
            <person name="Lipzen A."/>
            <person name="Lundell T."/>
            <person name="Morin E."/>
            <person name="Murat C."/>
            <person name="Riley R."/>
            <person name="Ohm R."/>
            <person name="Sun H."/>
            <person name="Tunlid A."/>
            <person name="Henrissat B."/>
            <person name="Grigoriev I.V."/>
            <person name="Hibbett D.S."/>
            <person name="Martin F."/>
        </authorList>
    </citation>
    <scope>NUCLEOTIDE SEQUENCE [LARGE SCALE GENOMIC DNA]</scope>
    <source>
        <strain evidence="4">h7</strain>
    </source>
</reference>
<keyword evidence="2" id="KW-1133">Transmembrane helix</keyword>
<sequence>MADHLAIDLDDAPPPFSQYEAEFFLSSDGDIISHDHHLNEDGEALYRFLLAQSQEPPLYLVDILGTHTEYRTRIIVNTVNGVRQEHIEQYSITVTDFHFSIDLVPYIIHGPVHWSSPDSDPTYRGLMLRQITATTGAPNHSDEQHLAKNPASSSPKTITRNATKDEINVFKSDEYARLTAGVPPWENPDGSPRAAPQASRRSLREWADNYATSPKLLKEFVYEKVIYGWNTAKLEQAIESAIASTSYSGRVSVDFTISGAKICIRPDNRLSRTLSSTFYKVLLIIFLVYPFIWLFKRFSSRGGGRWEVYGGAYALRLLEPVGTDEEDLNLIAAFDGGNAGLPPLREPRIVQTEHGLRKLTGYREGEWFREWESTIRRCAAMRLRQEEPLKRTVDGPGILEGYDNHALDGY</sequence>
<dbReference type="PANTHER" id="PTHR37848:SF1">
    <property type="entry name" value="SUN DOMAIN-CONTAINING PROTEIN"/>
    <property type="match status" value="1"/>
</dbReference>
<feature type="compositionally biased region" description="Polar residues" evidence="1">
    <location>
        <begin position="150"/>
        <end position="161"/>
    </location>
</feature>
<proteinExistence type="predicted"/>
<protein>
    <submittedName>
        <fullName evidence="3">Uncharacterized protein</fullName>
    </submittedName>
</protein>
<dbReference type="EMBL" id="KN831769">
    <property type="protein sequence ID" value="KIM48227.1"/>
    <property type="molecule type" value="Genomic_DNA"/>
</dbReference>
<feature type="transmembrane region" description="Helical" evidence="2">
    <location>
        <begin position="277"/>
        <end position="295"/>
    </location>
</feature>
<dbReference type="OrthoDB" id="203796at2759"/>
<keyword evidence="2" id="KW-0472">Membrane</keyword>
<dbReference type="Proteomes" id="UP000053424">
    <property type="component" value="Unassembled WGS sequence"/>
</dbReference>
<keyword evidence="2" id="KW-0812">Transmembrane</keyword>
<keyword evidence="4" id="KW-1185">Reference proteome</keyword>
<reference evidence="3 4" key="1">
    <citation type="submission" date="2014-04" db="EMBL/GenBank/DDBJ databases">
        <authorList>
            <consortium name="DOE Joint Genome Institute"/>
            <person name="Kuo A."/>
            <person name="Gay G."/>
            <person name="Dore J."/>
            <person name="Kohler A."/>
            <person name="Nagy L.G."/>
            <person name="Floudas D."/>
            <person name="Copeland A."/>
            <person name="Barry K.W."/>
            <person name="Cichocki N."/>
            <person name="Veneault-Fourrey C."/>
            <person name="LaButti K."/>
            <person name="Lindquist E.A."/>
            <person name="Lipzen A."/>
            <person name="Lundell T."/>
            <person name="Morin E."/>
            <person name="Murat C."/>
            <person name="Sun H."/>
            <person name="Tunlid A."/>
            <person name="Henrissat B."/>
            <person name="Grigoriev I.V."/>
            <person name="Hibbett D.S."/>
            <person name="Martin F."/>
            <person name="Nordberg H.P."/>
            <person name="Cantor M.N."/>
            <person name="Hua S.X."/>
        </authorList>
    </citation>
    <scope>NUCLEOTIDE SEQUENCE [LARGE SCALE GENOMIC DNA]</scope>
    <source>
        <strain evidence="4">h7</strain>
    </source>
</reference>
<evidence type="ECO:0000256" key="2">
    <source>
        <dbReference type="SAM" id="Phobius"/>
    </source>
</evidence>
<accession>A0A0C2Z4V2</accession>
<dbReference type="AlphaFoldDB" id="A0A0C2Z4V2"/>